<feature type="chain" id="PRO_5038652647" evidence="1">
    <location>
        <begin position="28"/>
        <end position="339"/>
    </location>
</feature>
<sequence length="339" mass="34978">MSPHKITRIVALPAAVAVLALGLAACGSPGSSGTKDADKVSGKGCEPVAGDSLVALEDDKKLQASENILAAFNDKAADEQAIAAVNAVSAKLTTDDLIELNKSVDVDRKSAAKTAKAFAEKNKLTKGLDKGSGSLVVGHANYTESEIVANLYAIALEGAGYTTELKDVGNRETYLPALEDNDFQVIPEYAASLTETLNPDPDADSAKNPIADNDIDKTLDTLKPFAKDAGLALSEPAEAASQNAYVVTKAFAKEHGVKTLSDFADKCSGKASSLAGPPECPKRLYCEVGLKETYGIQFGTFNSLDLGTGTKQSVASGDSTVGTVTTTDSALADGVTVKG</sequence>
<evidence type="ECO:0000256" key="1">
    <source>
        <dbReference type="SAM" id="SignalP"/>
    </source>
</evidence>
<dbReference type="AlphaFoldDB" id="D3QA34"/>
<dbReference type="OrthoDB" id="9781705at2"/>
<dbReference type="Pfam" id="PF04069">
    <property type="entry name" value="OpuAC"/>
    <property type="match status" value="2"/>
</dbReference>
<gene>
    <name evidence="3" type="ordered locus">Snas_1036</name>
</gene>
<evidence type="ECO:0000313" key="3">
    <source>
        <dbReference type="EMBL" id="ADD40746.1"/>
    </source>
</evidence>
<dbReference type="InterPro" id="IPR007210">
    <property type="entry name" value="ABC_Gly_betaine_transp_sub-bd"/>
</dbReference>
<feature type="domain" description="ABC-type glycine betaine transport system substrate-binding" evidence="2">
    <location>
        <begin position="53"/>
        <end position="120"/>
    </location>
</feature>
<dbReference type="EMBL" id="CP001778">
    <property type="protein sequence ID" value="ADD40746.1"/>
    <property type="molecule type" value="Genomic_DNA"/>
</dbReference>
<dbReference type="HOGENOM" id="CLU_731353_0_0_11"/>
<evidence type="ECO:0000313" key="4">
    <source>
        <dbReference type="Proteomes" id="UP000000844"/>
    </source>
</evidence>
<feature type="signal peptide" evidence="1">
    <location>
        <begin position="1"/>
        <end position="27"/>
    </location>
</feature>
<organism evidence="3 4">
    <name type="scientific">Stackebrandtia nassauensis (strain DSM 44728 / CIP 108903 / NRRL B-16338 / NBRC 102104 / LLR-40K-21)</name>
    <dbReference type="NCBI Taxonomy" id="446470"/>
    <lineage>
        <taxon>Bacteria</taxon>
        <taxon>Bacillati</taxon>
        <taxon>Actinomycetota</taxon>
        <taxon>Actinomycetes</taxon>
        <taxon>Glycomycetales</taxon>
        <taxon>Glycomycetaceae</taxon>
        <taxon>Stackebrandtia</taxon>
    </lineage>
</organism>
<accession>D3QA34</accession>
<dbReference type="SUPFAM" id="SSF53850">
    <property type="entry name" value="Periplasmic binding protein-like II"/>
    <property type="match status" value="2"/>
</dbReference>
<name>D3QA34_STANL</name>
<dbReference type="PROSITE" id="PS51257">
    <property type="entry name" value="PROKAR_LIPOPROTEIN"/>
    <property type="match status" value="1"/>
</dbReference>
<proteinExistence type="predicted"/>
<dbReference type="eggNOG" id="COG1732">
    <property type="taxonomic scope" value="Bacteria"/>
</dbReference>
<keyword evidence="4" id="KW-1185">Reference proteome</keyword>
<evidence type="ECO:0000259" key="2">
    <source>
        <dbReference type="Pfam" id="PF04069"/>
    </source>
</evidence>
<keyword evidence="1" id="KW-0732">Signal</keyword>
<dbReference type="GO" id="GO:0022857">
    <property type="term" value="F:transmembrane transporter activity"/>
    <property type="evidence" value="ECO:0007669"/>
    <property type="project" value="InterPro"/>
</dbReference>
<protein>
    <submittedName>
        <fullName evidence="3">Substrate-binding region of ABC-type glycine betaine transport system</fullName>
    </submittedName>
</protein>
<dbReference type="Proteomes" id="UP000000844">
    <property type="component" value="Chromosome"/>
</dbReference>
<dbReference type="Gene3D" id="3.40.190.10">
    <property type="entry name" value="Periplasmic binding protein-like II"/>
    <property type="match status" value="2"/>
</dbReference>
<reference evidence="3 4" key="1">
    <citation type="journal article" date="2009" name="Stand. Genomic Sci.">
        <title>Complete genome sequence of Stackebrandtia nassauensis type strain (LLR-40K-21).</title>
        <authorList>
            <person name="Munk C."/>
            <person name="Lapidus A."/>
            <person name="Copeland A."/>
            <person name="Jando M."/>
            <person name="Mayilraj S."/>
            <person name="Glavina Del Rio T."/>
            <person name="Nolan M."/>
            <person name="Chen F."/>
            <person name="Lucas S."/>
            <person name="Tice H."/>
            <person name="Cheng J.F."/>
            <person name="Han C."/>
            <person name="Detter J.C."/>
            <person name="Bruce D."/>
            <person name="Goodwin L."/>
            <person name="Chain P."/>
            <person name="Pitluck S."/>
            <person name="Goker M."/>
            <person name="Ovchinikova G."/>
            <person name="Pati A."/>
            <person name="Ivanova N."/>
            <person name="Mavromatis K."/>
            <person name="Chen A."/>
            <person name="Palaniappan K."/>
            <person name="Land M."/>
            <person name="Hauser L."/>
            <person name="Chang Y.J."/>
            <person name="Jeffries C.D."/>
            <person name="Bristow J."/>
            <person name="Eisen J.A."/>
            <person name="Markowitz V."/>
            <person name="Hugenholtz P."/>
            <person name="Kyrpides N.C."/>
            <person name="Klenk H.P."/>
        </authorList>
    </citation>
    <scope>NUCLEOTIDE SEQUENCE [LARGE SCALE GENOMIC DNA]</scope>
    <source>
        <strain evidence="4">DSM 44728 / CIP 108903 / NRRL B-16338 / NBRC 102104 / LLR-40K-21</strain>
    </source>
</reference>
<feature type="domain" description="ABC-type glycine betaine transport system substrate-binding" evidence="2">
    <location>
        <begin position="134"/>
        <end position="332"/>
    </location>
</feature>
<dbReference type="RefSeq" id="WP_013016317.1">
    <property type="nucleotide sequence ID" value="NC_013947.1"/>
</dbReference>
<dbReference type="STRING" id="446470.Snas_1036"/>
<dbReference type="GO" id="GO:0043190">
    <property type="term" value="C:ATP-binding cassette (ABC) transporter complex"/>
    <property type="evidence" value="ECO:0007669"/>
    <property type="project" value="InterPro"/>
</dbReference>
<dbReference type="KEGG" id="sna:Snas_1036"/>